<organism evidence="1 2">
    <name type="scientific">Trichonephila inaurata madagascariensis</name>
    <dbReference type="NCBI Taxonomy" id="2747483"/>
    <lineage>
        <taxon>Eukaryota</taxon>
        <taxon>Metazoa</taxon>
        <taxon>Ecdysozoa</taxon>
        <taxon>Arthropoda</taxon>
        <taxon>Chelicerata</taxon>
        <taxon>Arachnida</taxon>
        <taxon>Araneae</taxon>
        <taxon>Araneomorphae</taxon>
        <taxon>Entelegynae</taxon>
        <taxon>Araneoidea</taxon>
        <taxon>Nephilidae</taxon>
        <taxon>Trichonephila</taxon>
        <taxon>Trichonephila inaurata</taxon>
    </lineage>
</organism>
<reference evidence="1" key="1">
    <citation type="submission" date="2020-08" db="EMBL/GenBank/DDBJ databases">
        <title>Multicomponent nature underlies the extraordinary mechanical properties of spider dragline silk.</title>
        <authorList>
            <person name="Kono N."/>
            <person name="Nakamura H."/>
            <person name="Mori M."/>
            <person name="Yoshida Y."/>
            <person name="Ohtoshi R."/>
            <person name="Malay A.D."/>
            <person name="Moran D.A.P."/>
            <person name="Tomita M."/>
            <person name="Numata K."/>
            <person name="Arakawa K."/>
        </authorList>
    </citation>
    <scope>NUCLEOTIDE SEQUENCE</scope>
</reference>
<keyword evidence="2" id="KW-1185">Reference proteome</keyword>
<dbReference type="OrthoDB" id="6438347at2759"/>
<comment type="caution">
    <text evidence="1">The sequence shown here is derived from an EMBL/GenBank/DDBJ whole genome shotgun (WGS) entry which is preliminary data.</text>
</comment>
<gene>
    <name evidence="1" type="ORF">TNIN_240741</name>
</gene>
<protein>
    <submittedName>
        <fullName evidence="1">Uncharacterized protein</fullName>
    </submittedName>
</protein>
<evidence type="ECO:0000313" key="2">
    <source>
        <dbReference type="Proteomes" id="UP000886998"/>
    </source>
</evidence>
<proteinExistence type="predicted"/>
<dbReference type="Proteomes" id="UP000886998">
    <property type="component" value="Unassembled WGS sequence"/>
</dbReference>
<dbReference type="AlphaFoldDB" id="A0A8X6M7Y6"/>
<evidence type="ECO:0000313" key="1">
    <source>
        <dbReference type="EMBL" id="GFS35218.1"/>
    </source>
</evidence>
<sequence>MENDRRASLPDTVLSSGVTEEEGRAEGAIVAPPGSQMHPGVRRNHLQFDPHPPFSAERIVCFVSCTPFFSGGSI</sequence>
<accession>A0A8X6M7Y6</accession>
<name>A0A8X6M7Y6_9ARAC</name>
<dbReference type="EMBL" id="BMAV01024677">
    <property type="protein sequence ID" value="GFS35218.1"/>
    <property type="molecule type" value="Genomic_DNA"/>
</dbReference>